<organism evidence="1 2">
    <name type="scientific">Paenibacillus yanchengensis</name>
    <dbReference type="NCBI Taxonomy" id="2035833"/>
    <lineage>
        <taxon>Bacteria</taxon>
        <taxon>Bacillati</taxon>
        <taxon>Bacillota</taxon>
        <taxon>Bacilli</taxon>
        <taxon>Bacillales</taxon>
        <taxon>Paenibacillaceae</taxon>
        <taxon>Paenibacillus</taxon>
    </lineage>
</organism>
<protein>
    <submittedName>
        <fullName evidence="1">Uncharacterized protein</fullName>
    </submittedName>
</protein>
<sequence length="124" mass="14280">MRRKFTQSICMFLMVISVIIWLDYSNFTHSSIQAKSATATNKIAKWTNSEVIINGVHVEITGFNIDGNNYYKLRDIAMHMAGTSSEFIVVWNKQAKAIEVKTGESYEDITSWWQFGIYMNLINI</sequence>
<dbReference type="EMBL" id="JBHUHO010000046">
    <property type="protein sequence ID" value="MFD2117757.1"/>
    <property type="molecule type" value="Genomic_DNA"/>
</dbReference>
<dbReference type="RefSeq" id="WP_377775002.1">
    <property type="nucleotide sequence ID" value="NZ_JBHUHO010000046.1"/>
</dbReference>
<proteinExistence type="predicted"/>
<keyword evidence="2" id="KW-1185">Reference proteome</keyword>
<evidence type="ECO:0000313" key="2">
    <source>
        <dbReference type="Proteomes" id="UP001597362"/>
    </source>
</evidence>
<gene>
    <name evidence="1" type="ORF">ACFSJH_18665</name>
</gene>
<dbReference type="Proteomes" id="UP001597362">
    <property type="component" value="Unassembled WGS sequence"/>
</dbReference>
<evidence type="ECO:0000313" key="1">
    <source>
        <dbReference type="EMBL" id="MFD2117757.1"/>
    </source>
</evidence>
<comment type="caution">
    <text evidence="1">The sequence shown here is derived from an EMBL/GenBank/DDBJ whole genome shotgun (WGS) entry which is preliminary data.</text>
</comment>
<accession>A0ABW4YPU9</accession>
<name>A0ABW4YPU9_9BACL</name>
<reference evidence="2" key="1">
    <citation type="journal article" date="2019" name="Int. J. Syst. Evol. Microbiol.">
        <title>The Global Catalogue of Microorganisms (GCM) 10K type strain sequencing project: providing services to taxonomists for standard genome sequencing and annotation.</title>
        <authorList>
            <consortium name="The Broad Institute Genomics Platform"/>
            <consortium name="The Broad Institute Genome Sequencing Center for Infectious Disease"/>
            <person name="Wu L."/>
            <person name="Ma J."/>
        </authorList>
    </citation>
    <scope>NUCLEOTIDE SEQUENCE [LARGE SCALE GENOMIC DNA]</scope>
    <source>
        <strain evidence="2">GH52</strain>
    </source>
</reference>